<organism evidence="1">
    <name type="scientific">Sorangium cellulosum So0157-2</name>
    <dbReference type="NCBI Taxonomy" id="1254432"/>
    <lineage>
        <taxon>Bacteria</taxon>
        <taxon>Pseudomonadati</taxon>
        <taxon>Myxococcota</taxon>
        <taxon>Polyangia</taxon>
        <taxon>Polyangiales</taxon>
        <taxon>Polyangiaceae</taxon>
        <taxon>Sorangium</taxon>
    </lineage>
</organism>
<dbReference type="AlphaFoldDB" id="S4XYY7"/>
<sequence length="50" mass="4930">MACDALITESRSISSGRAAMVAAGAGALASQRSGLARSSCLTLPSAPHRA</sequence>
<dbReference type="STRING" id="1254432.SCE1572_25435"/>
<dbReference type="EMBL" id="CP003969">
    <property type="protein sequence ID" value="AGP37541.1"/>
    <property type="molecule type" value="Genomic_DNA"/>
</dbReference>
<proteinExistence type="predicted"/>
<dbReference type="Proteomes" id="UP000014803">
    <property type="component" value="Chromosome"/>
</dbReference>
<reference evidence="1" key="1">
    <citation type="journal article" date="2013" name="Sci. Rep.">
        <title>Extraordinary expansion of a Sorangium cellulosum genome from an alkaline milieu.</title>
        <authorList>
            <person name="Han K."/>
            <person name="Li Z.F."/>
            <person name="Peng R."/>
            <person name="Zhu L.P."/>
            <person name="Zhou T."/>
            <person name="Wang L.G."/>
            <person name="Li S.G."/>
            <person name="Zhang X.B."/>
            <person name="Hu W."/>
            <person name="Wu Z.H."/>
            <person name="Qin N."/>
            <person name="Li Y.Z."/>
        </authorList>
    </citation>
    <scope>NUCLEOTIDE SEQUENCE [LARGE SCALE GENOMIC DNA]</scope>
    <source>
        <strain evidence="1">So0157-2</strain>
    </source>
</reference>
<accession>S4XYY7</accession>
<evidence type="ECO:0000313" key="1">
    <source>
        <dbReference type="EMBL" id="AGP37541.1"/>
    </source>
</evidence>
<dbReference type="HOGENOM" id="CLU_3122743_0_0_7"/>
<dbReference type="KEGG" id="scu:SCE1572_25435"/>
<gene>
    <name evidence="1" type="ORF">SCE1572_25435</name>
</gene>
<name>S4XYY7_SORCE</name>
<protein>
    <submittedName>
        <fullName evidence="1">Uncharacterized protein</fullName>
    </submittedName>
</protein>